<dbReference type="GO" id="GO:0016020">
    <property type="term" value="C:membrane"/>
    <property type="evidence" value="ECO:0007669"/>
    <property type="project" value="GOC"/>
</dbReference>
<evidence type="ECO:0008006" key="3">
    <source>
        <dbReference type="Google" id="ProtNLM"/>
    </source>
</evidence>
<keyword evidence="2" id="KW-1185">Reference proteome</keyword>
<evidence type="ECO:0000313" key="2">
    <source>
        <dbReference type="Proteomes" id="UP000028073"/>
    </source>
</evidence>
<dbReference type="PANTHER" id="PTHR32385">
    <property type="entry name" value="MANNOSYL PHOSPHORYLINOSITOL CERAMIDE SYNTHASE"/>
    <property type="match status" value="1"/>
</dbReference>
<dbReference type="GO" id="GO:0000030">
    <property type="term" value="F:mannosyltransferase activity"/>
    <property type="evidence" value="ECO:0007669"/>
    <property type="project" value="TreeGrafter"/>
</dbReference>
<dbReference type="AlphaFoldDB" id="A0A081NME2"/>
<dbReference type="PROSITE" id="PS51257">
    <property type="entry name" value="PROKAR_LIPOPROTEIN"/>
    <property type="match status" value="1"/>
</dbReference>
<comment type="caution">
    <text evidence="1">The sequence shown here is derived from an EMBL/GenBank/DDBJ whole genome shotgun (WGS) entry which is preliminary data.</text>
</comment>
<dbReference type="GO" id="GO:0051999">
    <property type="term" value="P:mannosyl-inositol phosphorylceramide biosynthetic process"/>
    <property type="evidence" value="ECO:0007669"/>
    <property type="project" value="TreeGrafter"/>
</dbReference>
<sequence length="355" mass="40807">MDSKLISIKNGANPALFSVCRSLILLFALLSGCTEAAIPGKIHQIWIGDKLPEYLHIISQSFKKVKGWEYNLWRATQNNFFEQNGKIIRHTWTESGYSTKEYYIGELFDNEYSTILAILERHKTSKDNHLASLGDTLRYRIIYDFGGFYFDMKFELLKPEELSDLITQSIYNLITANEFAFSSSQKGYLSNGFFAAEPDHPALSKMLSSIHSLEAKIAYSKVDIFGPGFFLKEIESWFRSAAPDQQLGWLMLPHSKIYPYIDWAPREEDFSSDTTLAETALKLREAGYDSCVAEADPQYKFPQMYLKEMRYLTVNGTSGLFYLFPCIKYPDAIAIDHFDYGSSWNSHNRYAGKHR</sequence>
<name>A0A081NME2_9GAMM</name>
<dbReference type="InterPro" id="IPR051706">
    <property type="entry name" value="Glycosyltransferase_domain"/>
</dbReference>
<dbReference type="Gene3D" id="3.90.550.20">
    <property type="match status" value="1"/>
</dbReference>
<organism evidence="1 2">
    <name type="scientific">Endozoicomonas numazuensis</name>
    <dbReference type="NCBI Taxonomy" id="1137799"/>
    <lineage>
        <taxon>Bacteria</taxon>
        <taxon>Pseudomonadati</taxon>
        <taxon>Pseudomonadota</taxon>
        <taxon>Gammaproteobacteria</taxon>
        <taxon>Oceanospirillales</taxon>
        <taxon>Endozoicomonadaceae</taxon>
        <taxon>Endozoicomonas</taxon>
    </lineage>
</organism>
<dbReference type="PANTHER" id="PTHR32385:SF15">
    <property type="entry name" value="INOSITOL PHOSPHOCERAMIDE MANNOSYLTRANSFERASE 1"/>
    <property type="match status" value="1"/>
</dbReference>
<reference evidence="1 2" key="1">
    <citation type="submission" date="2014-06" db="EMBL/GenBank/DDBJ databases">
        <title>Whole Genome Sequences of Three Symbiotic Endozoicomonas Bacteria.</title>
        <authorList>
            <person name="Neave M.J."/>
            <person name="Apprill A."/>
            <person name="Voolstra C.R."/>
        </authorList>
    </citation>
    <scope>NUCLEOTIDE SEQUENCE [LARGE SCALE GENOMIC DNA]</scope>
    <source>
        <strain evidence="1 2">DSM 25634</strain>
    </source>
</reference>
<dbReference type="InterPro" id="IPR029044">
    <property type="entry name" value="Nucleotide-diphossugar_trans"/>
</dbReference>
<accession>A0A081NME2</accession>
<evidence type="ECO:0000313" key="1">
    <source>
        <dbReference type="EMBL" id="KEQ19615.1"/>
    </source>
</evidence>
<dbReference type="EMBL" id="JOKH01000001">
    <property type="protein sequence ID" value="KEQ19615.1"/>
    <property type="molecule type" value="Genomic_DNA"/>
</dbReference>
<gene>
    <name evidence="1" type="ORF">GZ78_06875</name>
</gene>
<proteinExistence type="predicted"/>
<dbReference type="SUPFAM" id="SSF53448">
    <property type="entry name" value="Nucleotide-diphospho-sugar transferases"/>
    <property type="match status" value="1"/>
</dbReference>
<dbReference type="Proteomes" id="UP000028073">
    <property type="component" value="Unassembled WGS sequence"/>
</dbReference>
<protein>
    <recommendedName>
        <fullName evidence="3">Lipoprotein</fullName>
    </recommendedName>
</protein>